<dbReference type="PANTHER" id="PTHR11259">
    <property type="entry name" value="RAS-RELATED GTP BINDING RAG/GTR YEAST"/>
    <property type="match status" value="1"/>
</dbReference>
<dbReference type="Pfam" id="PF04670">
    <property type="entry name" value="Gtr1_RagA"/>
    <property type="match status" value="1"/>
</dbReference>
<sequence length="403" mass="46350">MKIPGSFFEVQLVLNGELIEFQILNRAVVEYQISVMDFEEIEFDLPEFLEENHVSLPKNRLENVLQQLEGEYLELQQQQEKIRHQQMTQYQQSQQNIITYESQKVLLMGSSGKSSIYQVIFESKSPYETFSLPPTKKVIKHNIEFAAMTSASRKQNLAILEAGSEFPAPEHFDQASILLFIIDAFEVSNYENIRYQLHQAIKLLKYHGKRPAHLQDSQSNIFCFIHKMDLFPNSAEQFESLVKYFRYDPEADAVNLEINFFPTSIFDSSIYSAWAKVVEVMMPKSSKLNALSNQLKEALGLYATLIIEKRTGLPICASKTLLDDSVLVGSTNRVLIAIEKVLPEYELAGLKDFRINAATGVLEVKLFHQYYMLVLLYPPHINLNDVHSQKKLTEFIETMLNSI</sequence>
<evidence type="ECO:0000256" key="3">
    <source>
        <dbReference type="SAM" id="Coils"/>
    </source>
</evidence>
<keyword evidence="2" id="KW-0342">GTP-binding</keyword>
<evidence type="ECO:0000313" key="5">
    <source>
        <dbReference type="Proteomes" id="UP001208689"/>
    </source>
</evidence>
<evidence type="ECO:0008006" key="6">
    <source>
        <dbReference type="Google" id="ProtNLM"/>
    </source>
</evidence>
<evidence type="ECO:0000256" key="2">
    <source>
        <dbReference type="ARBA" id="ARBA00023134"/>
    </source>
</evidence>
<protein>
    <recommendedName>
        <fullName evidence="6">GTP-binding protein</fullName>
    </recommendedName>
</protein>
<name>A0ABY6HU67_9ARCH</name>
<evidence type="ECO:0000313" key="4">
    <source>
        <dbReference type="EMBL" id="UYP47066.1"/>
    </source>
</evidence>
<dbReference type="Proteomes" id="UP001208689">
    <property type="component" value="Chromosome"/>
</dbReference>
<dbReference type="PANTHER" id="PTHR11259:SF2">
    <property type="entry name" value="GH16429P"/>
    <property type="match status" value="1"/>
</dbReference>
<accession>A0ABY6HU67</accession>
<organism evidence="4 5">
    <name type="scientific">Candidatus Lokiarchaeum ossiferum</name>
    <dbReference type="NCBI Taxonomy" id="2951803"/>
    <lineage>
        <taxon>Archaea</taxon>
        <taxon>Promethearchaeati</taxon>
        <taxon>Promethearchaeota</taxon>
        <taxon>Promethearchaeia</taxon>
        <taxon>Promethearchaeales</taxon>
        <taxon>Promethearchaeaceae</taxon>
        <taxon>Candidatus Lokiarchaeum</taxon>
    </lineage>
</organism>
<dbReference type="InterPro" id="IPR006762">
    <property type="entry name" value="Gtr1_RagA"/>
</dbReference>
<dbReference type="SUPFAM" id="SSF52540">
    <property type="entry name" value="P-loop containing nucleoside triphosphate hydrolases"/>
    <property type="match status" value="1"/>
</dbReference>
<feature type="coiled-coil region" evidence="3">
    <location>
        <begin position="58"/>
        <end position="85"/>
    </location>
</feature>
<proteinExistence type="predicted"/>
<gene>
    <name evidence="4" type="ORF">NEF87_003351</name>
</gene>
<evidence type="ECO:0000256" key="1">
    <source>
        <dbReference type="ARBA" id="ARBA00022741"/>
    </source>
</evidence>
<keyword evidence="3" id="KW-0175">Coiled coil</keyword>
<keyword evidence="5" id="KW-1185">Reference proteome</keyword>
<dbReference type="Gene3D" id="3.40.50.300">
    <property type="entry name" value="P-loop containing nucleotide triphosphate hydrolases"/>
    <property type="match status" value="1"/>
</dbReference>
<dbReference type="InterPro" id="IPR027417">
    <property type="entry name" value="P-loop_NTPase"/>
</dbReference>
<reference evidence="4" key="1">
    <citation type="submission" date="2022-09" db="EMBL/GenBank/DDBJ databases">
        <title>Actin cytoskeleton and complex cell architecture in an #Asgard archaeon.</title>
        <authorList>
            <person name="Ponce Toledo R.I."/>
            <person name="Schleper C."/>
            <person name="Rodrigues Oliveira T."/>
            <person name="Wollweber F."/>
            <person name="Xu J."/>
            <person name="Rittmann S."/>
            <person name="Klingl A."/>
            <person name="Pilhofer M."/>
        </authorList>
    </citation>
    <scope>NUCLEOTIDE SEQUENCE</scope>
    <source>
        <strain evidence="4">B-35</strain>
    </source>
</reference>
<keyword evidence="1" id="KW-0547">Nucleotide-binding</keyword>
<dbReference type="EMBL" id="CP104013">
    <property type="protein sequence ID" value="UYP47066.1"/>
    <property type="molecule type" value="Genomic_DNA"/>
</dbReference>